<keyword evidence="5 6" id="KW-0472">Membrane</keyword>
<dbReference type="PROSITE" id="PS50850">
    <property type="entry name" value="MFS"/>
    <property type="match status" value="1"/>
</dbReference>
<keyword evidence="9" id="KW-1185">Reference proteome</keyword>
<sequence>MSVKSHTSVDIVSEKVLPPSHHEDMAPEEVAFDPTADKKLVRKIDIHLIPILCLLLICAFVDRINIGNARIQGLEASLNMHGSDYNTALYTFFITYVLFEVPCNMLLKKIRPSVFLSAIIGCCGVVTIGQGVTASFEGLVACRVLIGLFEAGFVPGCVYLISMYYKRHELQWRINLFYAASILSGAFSGFLAYAIAHMDGIGGYEGWRWIFILEGAATVLIASGSYFVVPDWPNTAHFLSEDERKMVLQRLAADTPDSSMNHWNKRTAGRVFGDAKIYLGAAMYLGIVTSTYATSFFTPTILQLLGYTSLRAQVMSIPIYLAATVVTLITGIATDKLRHRFGFIIAGCLTCSIGYAILLSMMTVPVGARYFALYLITCGCWLAQPITVVWLNNNLGGHYKRGIGAAVQLSIGNCSGVVASNIFLTSQAPTYHLGYGMGLGFVWLCGFAAITFLFLIRRENKVRDIGGRDDRLNLPVQEQQNLGDDHPRFRFTY</sequence>
<evidence type="ECO:0000313" key="9">
    <source>
        <dbReference type="Proteomes" id="UP000030752"/>
    </source>
</evidence>
<dbReference type="FunFam" id="1.20.1250.20:FF:000034">
    <property type="entry name" value="MFS general substrate transporter"/>
    <property type="match status" value="1"/>
</dbReference>
<keyword evidence="4 6" id="KW-1133">Transmembrane helix</keyword>
<dbReference type="InParanoid" id="W2SA37"/>
<dbReference type="PANTHER" id="PTHR43791">
    <property type="entry name" value="PERMEASE-RELATED"/>
    <property type="match status" value="1"/>
</dbReference>
<keyword evidence="3 6" id="KW-0812">Transmembrane</keyword>
<evidence type="ECO:0000256" key="4">
    <source>
        <dbReference type="ARBA" id="ARBA00022989"/>
    </source>
</evidence>
<dbReference type="FunFam" id="1.20.1250.20:FF:000068">
    <property type="entry name" value="MFS general substrate transporter"/>
    <property type="match status" value="1"/>
</dbReference>
<evidence type="ECO:0000259" key="7">
    <source>
        <dbReference type="PROSITE" id="PS50850"/>
    </source>
</evidence>
<feature type="transmembrane region" description="Helical" evidence="6">
    <location>
        <begin position="114"/>
        <end position="132"/>
    </location>
</feature>
<accession>W2SA37</accession>
<protein>
    <recommendedName>
        <fullName evidence="7">Major facilitator superfamily (MFS) profile domain-containing protein</fullName>
    </recommendedName>
</protein>
<dbReference type="VEuPathDB" id="FungiDB:HMPREF1541_09389"/>
<dbReference type="RefSeq" id="XP_008712285.1">
    <property type="nucleotide sequence ID" value="XM_008714063.1"/>
</dbReference>
<evidence type="ECO:0000256" key="6">
    <source>
        <dbReference type="SAM" id="Phobius"/>
    </source>
</evidence>
<dbReference type="GeneID" id="19976728"/>
<evidence type="ECO:0000256" key="5">
    <source>
        <dbReference type="ARBA" id="ARBA00023136"/>
    </source>
</evidence>
<dbReference type="GO" id="GO:0016020">
    <property type="term" value="C:membrane"/>
    <property type="evidence" value="ECO:0007669"/>
    <property type="project" value="UniProtKB-SubCell"/>
</dbReference>
<dbReference type="Pfam" id="PF07690">
    <property type="entry name" value="MFS_1"/>
    <property type="match status" value="1"/>
</dbReference>
<dbReference type="SUPFAM" id="SSF103473">
    <property type="entry name" value="MFS general substrate transporter"/>
    <property type="match status" value="1"/>
</dbReference>
<feature type="transmembrane region" description="Helical" evidence="6">
    <location>
        <begin position="317"/>
        <end position="334"/>
    </location>
</feature>
<dbReference type="GO" id="GO:0022857">
    <property type="term" value="F:transmembrane transporter activity"/>
    <property type="evidence" value="ECO:0007669"/>
    <property type="project" value="InterPro"/>
</dbReference>
<dbReference type="AlphaFoldDB" id="W2SA37"/>
<dbReference type="EMBL" id="KB822712">
    <property type="protein sequence ID" value="ETN45557.1"/>
    <property type="molecule type" value="Genomic_DNA"/>
</dbReference>
<comment type="subcellular location">
    <subcellularLocation>
        <location evidence="1">Membrane</location>
        <topology evidence="1">Multi-pass membrane protein</topology>
    </subcellularLocation>
</comment>
<keyword evidence="2" id="KW-0813">Transport</keyword>
<organism evidence="8 9">
    <name type="scientific">Cyphellophora europaea (strain CBS 101466)</name>
    <name type="common">Phialophora europaea</name>
    <dbReference type="NCBI Taxonomy" id="1220924"/>
    <lineage>
        <taxon>Eukaryota</taxon>
        <taxon>Fungi</taxon>
        <taxon>Dikarya</taxon>
        <taxon>Ascomycota</taxon>
        <taxon>Pezizomycotina</taxon>
        <taxon>Eurotiomycetes</taxon>
        <taxon>Chaetothyriomycetidae</taxon>
        <taxon>Chaetothyriales</taxon>
        <taxon>Cyphellophoraceae</taxon>
        <taxon>Cyphellophora</taxon>
    </lineage>
</organism>
<feature type="transmembrane region" description="Helical" evidence="6">
    <location>
        <begin position="207"/>
        <end position="229"/>
    </location>
</feature>
<evidence type="ECO:0000256" key="1">
    <source>
        <dbReference type="ARBA" id="ARBA00004141"/>
    </source>
</evidence>
<feature type="transmembrane region" description="Helical" evidence="6">
    <location>
        <begin position="87"/>
        <end position="107"/>
    </location>
</feature>
<feature type="transmembrane region" description="Helical" evidence="6">
    <location>
        <begin position="48"/>
        <end position="67"/>
    </location>
</feature>
<feature type="domain" description="Major facilitator superfamily (MFS) profile" evidence="7">
    <location>
        <begin position="48"/>
        <end position="463"/>
    </location>
</feature>
<dbReference type="eggNOG" id="KOG2533">
    <property type="taxonomic scope" value="Eukaryota"/>
</dbReference>
<dbReference type="InterPro" id="IPR036259">
    <property type="entry name" value="MFS_trans_sf"/>
</dbReference>
<evidence type="ECO:0000256" key="2">
    <source>
        <dbReference type="ARBA" id="ARBA00022448"/>
    </source>
</evidence>
<dbReference type="Proteomes" id="UP000030752">
    <property type="component" value="Unassembled WGS sequence"/>
</dbReference>
<feature type="transmembrane region" description="Helical" evidence="6">
    <location>
        <begin position="370"/>
        <end position="391"/>
    </location>
</feature>
<feature type="transmembrane region" description="Helical" evidence="6">
    <location>
        <begin position="403"/>
        <end position="423"/>
    </location>
</feature>
<dbReference type="Gene3D" id="1.20.1250.20">
    <property type="entry name" value="MFS general substrate transporter like domains"/>
    <property type="match status" value="2"/>
</dbReference>
<gene>
    <name evidence="8" type="ORF">HMPREF1541_09389</name>
</gene>
<feature type="transmembrane region" description="Helical" evidence="6">
    <location>
        <begin position="176"/>
        <end position="195"/>
    </location>
</feature>
<evidence type="ECO:0000256" key="3">
    <source>
        <dbReference type="ARBA" id="ARBA00022692"/>
    </source>
</evidence>
<feature type="transmembrane region" description="Helical" evidence="6">
    <location>
        <begin position="435"/>
        <end position="456"/>
    </location>
</feature>
<reference evidence="8 9" key="1">
    <citation type="submission" date="2013-03" db="EMBL/GenBank/DDBJ databases">
        <title>The Genome Sequence of Phialophora europaea CBS 101466.</title>
        <authorList>
            <consortium name="The Broad Institute Genomics Platform"/>
            <person name="Cuomo C."/>
            <person name="de Hoog S."/>
            <person name="Gorbushina A."/>
            <person name="Walker B."/>
            <person name="Young S.K."/>
            <person name="Zeng Q."/>
            <person name="Gargeya S."/>
            <person name="Fitzgerald M."/>
            <person name="Haas B."/>
            <person name="Abouelleil A."/>
            <person name="Allen A.W."/>
            <person name="Alvarado L."/>
            <person name="Arachchi H.M."/>
            <person name="Berlin A.M."/>
            <person name="Chapman S.B."/>
            <person name="Gainer-Dewar J."/>
            <person name="Goldberg J."/>
            <person name="Griggs A."/>
            <person name="Gujja S."/>
            <person name="Hansen M."/>
            <person name="Howarth C."/>
            <person name="Imamovic A."/>
            <person name="Ireland A."/>
            <person name="Larimer J."/>
            <person name="McCowan C."/>
            <person name="Murphy C."/>
            <person name="Pearson M."/>
            <person name="Poon T.W."/>
            <person name="Priest M."/>
            <person name="Roberts A."/>
            <person name="Saif S."/>
            <person name="Shea T."/>
            <person name="Sisk P."/>
            <person name="Sykes S."/>
            <person name="Wortman J."/>
            <person name="Nusbaum C."/>
            <person name="Birren B."/>
        </authorList>
    </citation>
    <scope>NUCLEOTIDE SEQUENCE [LARGE SCALE GENOMIC DNA]</scope>
    <source>
        <strain evidence="8 9">CBS 101466</strain>
    </source>
</reference>
<evidence type="ECO:0000313" key="8">
    <source>
        <dbReference type="EMBL" id="ETN45557.1"/>
    </source>
</evidence>
<feature type="transmembrane region" description="Helical" evidence="6">
    <location>
        <begin position="277"/>
        <end position="297"/>
    </location>
</feature>
<feature type="transmembrane region" description="Helical" evidence="6">
    <location>
        <begin position="341"/>
        <end position="364"/>
    </location>
</feature>
<proteinExistence type="predicted"/>
<name>W2SA37_CYPE1</name>
<dbReference type="InterPro" id="IPR011701">
    <property type="entry name" value="MFS"/>
</dbReference>
<dbReference type="PANTHER" id="PTHR43791:SF52">
    <property type="entry name" value="TRANSPORTER, PUTATIVE (AFU_ORTHOLOGUE AFUA_1G11820)-RELATED"/>
    <property type="match status" value="1"/>
</dbReference>
<dbReference type="OrthoDB" id="19923at2759"/>
<dbReference type="InterPro" id="IPR020846">
    <property type="entry name" value="MFS_dom"/>
</dbReference>
<feature type="transmembrane region" description="Helical" evidence="6">
    <location>
        <begin position="144"/>
        <end position="164"/>
    </location>
</feature>
<dbReference type="HOGENOM" id="CLU_001265_0_1_1"/>